<reference evidence="1 2" key="1">
    <citation type="submission" date="2017-10" db="EMBL/GenBank/DDBJ databases">
        <title>St11Ph5, a novel member of G7CVirus Podoviridae family.</title>
        <authorList>
            <person name="Kulikov E.E."/>
            <person name="Golomidova A.K."/>
            <person name="Letarov A.V."/>
            <person name="Babenko V.V."/>
            <person name="Kostryukova E.S."/>
        </authorList>
    </citation>
    <scope>NUCLEOTIDE SEQUENCE [LARGE SCALE GENOMIC DNA]</scope>
</reference>
<dbReference type="Proteomes" id="UP000240794">
    <property type="component" value="Segment"/>
</dbReference>
<sequence>MKEILVFTTNTLGQHTNAAAKLAYKKHGARWGMAYGHYGNSFAIPIKDGNGNRIKEGAIYGFIEGFIAYASSNPQWDFKVVSNDYLDPYQFINVTGNVLLPEAWRKHLGDAYNYWS</sequence>
<dbReference type="EMBL" id="MG208881">
    <property type="protein sequence ID" value="ATS92483.1"/>
    <property type="molecule type" value="Genomic_DNA"/>
</dbReference>
<gene>
    <name evidence="1" type="ORF">St11Ph5_00019</name>
</gene>
<proteinExistence type="predicted"/>
<name>A0A2D2W2X5_9CAUD</name>
<evidence type="ECO:0000313" key="2">
    <source>
        <dbReference type="Proteomes" id="UP000240794"/>
    </source>
</evidence>
<organism evidence="1 2">
    <name type="scientific">Escherichia phage St11Ph5</name>
    <dbReference type="NCBI Taxonomy" id="2047765"/>
    <lineage>
        <taxon>Viruses</taxon>
        <taxon>Duplodnaviria</taxon>
        <taxon>Heunggongvirae</taxon>
        <taxon>Uroviricota</taxon>
        <taxon>Caudoviricetes</taxon>
        <taxon>Schitoviridae</taxon>
        <taxon>Enquatrovirinae</taxon>
        <taxon>Gamaleyavirus</taxon>
        <taxon>Gamaleyavirus St11ph5</taxon>
    </lineage>
</organism>
<protein>
    <submittedName>
        <fullName evidence="1">Uncharacterized protein</fullName>
    </submittedName>
</protein>
<evidence type="ECO:0000313" key="1">
    <source>
        <dbReference type="EMBL" id="ATS92483.1"/>
    </source>
</evidence>
<keyword evidence="2" id="KW-1185">Reference proteome</keyword>
<accession>A0A2D2W2X5</accession>